<accession>A0A834YNT2</accession>
<dbReference type="PANTHER" id="PTHR31301">
    <property type="entry name" value="LOB DOMAIN-CONTAINING PROTEIN 4-RELATED"/>
    <property type="match status" value="1"/>
</dbReference>
<dbReference type="PANTHER" id="PTHR31301:SF21">
    <property type="entry name" value="LOB DOMAIN-CONTAINING PROTEIN 27-RELATED"/>
    <property type="match status" value="1"/>
</dbReference>
<proteinExistence type="inferred from homology"/>
<protein>
    <recommendedName>
        <fullName evidence="2">LOB domain-containing protein</fullName>
    </recommendedName>
</protein>
<dbReference type="OrthoDB" id="1893065at2759"/>
<sequence>MFHNAHRLFGVSNILKILNQLNPYQKTEAMRSIVFQSDIRKRFPVYGCMGVIYQLNYQIRQTEEELHAINTHLAICRQQHQHQILSTPPHHSPSSQLQLGMVPTNNTLPLLHNHPSQPYNVAATVMSIAPHHYLSNGNNAPYNTISYIDSKDNLANPSWIQHSYNSNNDNQLAIQSQLVSSHTLPIQQTIEVPQDYDEIPPFLDTIDDRQSYIDSKEACESRHTSFS</sequence>
<feature type="domain" description="LOB" evidence="2">
    <location>
        <begin position="1"/>
        <end position="73"/>
    </location>
</feature>
<keyword evidence="4" id="KW-1185">Reference proteome</keyword>
<evidence type="ECO:0000313" key="3">
    <source>
        <dbReference type="EMBL" id="KAF8390296.1"/>
    </source>
</evidence>
<comment type="caution">
    <text evidence="3">The sequence shown here is derived from an EMBL/GenBank/DDBJ whole genome shotgun (WGS) entry which is preliminary data.</text>
</comment>
<evidence type="ECO:0000256" key="1">
    <source>
        <dbReference type="ARBA" id="ARBA00005474"/>
    </source>
</evidence>
<evidence type="ECO:0000313" key="4">
    <source>
        <dbReference type="Proteomes" id="UP000655225"/>
    </source>
</evidence>
<dbReference type="InterPro" id="IPR004883">
    <property type="entry name" value="LOB"/>
</dbReference>
<evidence type="ECO:0000259" key="2">
    <source>
        <dbReference type="PROSITE" id="PS50891"/>
    </source>
</evidence>
<comment type="similarity">
    <text evidence="1">Belongs to the LOB domain-containing protein family.</text>
</comment>
<dbReference type="PROSITE" id="PS50891">
    <property type="entry name" value="LOB"/>
    <property type="match status" value="1"/>
</dbReference>
<dbReference type="OMA" id="GVICELW"/>
<organism evidence="3 4">
    <name type="scientific">Tetracentron sinense</name>
    <name type="common">Spur-leaf</name>
    <dbReference type="NCBI Taxonomy" id="13715"/>
    <lineage>
        <taxon>Eukaryota</taxon>
        <taxon>Viridiplantae</taxon>
        <taxon>Streptophyta</taxon>
        <taxon>Embryophyta</taxon>
        <taxon>Tracheophyta</taxon>
        <taxon>Spermatophyta</taxon>
        <taxon>Magnoliopsida</taxon>
        <taxon>Trochodendrales</taxon>
        <taxon>Trochodendraceae</taxon>
        <taxon>Tetracentron</taxon>
    </lineage>
</organism>
<gene>
    <name evidence="3" type="ORF">HHK36_024821</name>
</gene>
<dbReference type="AlphaFoldDB" id="A0A834YNT2"/>
<reference evidence="3 4" key="1">
    <citation type="submission" date="2020-04" db="EMBL/GenBank/DDBJ databases">
        <title>Plant Genome Project.</title>
        <authorList>
            <person name="Zhang R.-G."/>
        </authorList>
    </citation>
    <scope>NUCLEOTIDE SEQUENCE [LARGE SCALE GENOMIC DNA]</scope>
    <source>
        <strain evidence="3">YNK0</strain>
        <tissue evidence="3">Leaf</tissue>
    </source>
</reference>
<dbReference type="EMBL" id="JABCRI010000018">
    <property type="protein sequence ID" value="KAF8390296.1"/>
    <property type="molecule type" value="Genomic_DNA"/>
</dbReference>
<name>A0A834YNT2_TETSI</name>
<dbReference type="Proteomes" id="UP000655225">
    <property type="component" value="Unassembled WGS sequence"/>
</dbReference>
<dbReference type="Pfam" id="PF03195">
    <property type="entry name" value="LOB"/>
    <property type="match status" value="1"/>
</dbReference>